<dbReference type="PROSITE" id="PS50088">
    <property type="entry name" value="ANK_REPEAT"/>
    <property type="match status" value="7"/>
</dbReference>
<dbReference type="InterPro" id="IPR002110">
    <property type="entry name" value="Ankyrin_rpt"/>
</dbReference>
<evidence type="ECO:0000313" key="6">
    <source>
        <dbReference type="Proteomes" id="UP000028524"/>
    </source>
</evidence>
<feature type="repeat" description="ANK" evidence="3">
    <location>
        <begin position="686"/>
        <end position="713"/>
    </location>
</feature>
<dbReference type="HOGENOM" id="CLU_008198_0_0_1"/>
<dbReference type="Gene3D" id="1.25.40.20">
    <property type="entry name" value="Ankyrin repeat-containing domain"/>
    <property type="match status" value="4"/>
</dbReference>
<dbReference type="STRING" id="1283841.A0A084QZP5"/>
<dbReference type="PANTHER" id="PTHR24198:SF165">
    <property type="entry name" value="ANKYRIN REPEAT-CONTAINING PROTEIN-RELATED"/>
    <property type="match status" value="1"/>
</dbReference>
<dbReference type="AlphaFoldDB" id="A0A084QZP5"/>
<feature type="domain" description="Clr5" evidence="4">
    <location>
        <begin position="7"/>
        <end position="62"/>
    </location>
</feature>
<reference evidence="5 6" key="1">
    <citation type="journal article" date="2014" name="BMC Genomics">
        <title>Comparative genome sequencing reveals chemotype-specific gene clusters in the toxigenic black mold Stachybotrys.</title>
        <authorList>
            <person name="Semeiks J."/>
            <person name="Borek D."/>
            <person name="Otwinowski Z."/>
            <person name="Grishin N.V."/>
        </authorList>
    </citation>
    <scope>NUCLEOTIDE SEQUENCE [LARGE SCALE GENOMIC DNA]</scope>
    <source>
        <strain evidence="5 6">IBT 40285</strain>
    </source>
</reference>
<evidence type="ECO:0000256" key="3">
    <source>
        <dbReference type="PROSITE-ProRule" id="PRU00023"/>
    </source>
</evidence>
<name>A0A084QZP5_STAC4</name>
<accession>A0A084QZP5</accession>
<feature type="repeat" description="ANK" evidence="3">
    <location>
        <begin position="840"/>
        <end position="870"/>
    </location>
</feature>
<dbReference type="SMART" id="SM00248">
    <property type="entry name" value="ANK"/>
    <property type="match status" value="17"/>
</dbReference>
<keyword evidence="2 3" id="KW-0040">ANK repeat</keyword>
<dbReference type="Pfam" id="PF12796">
    <property type="entry name" value="Ank_2"/>
    <property type="match status" value="2"/>
</dbReference>
<feature type="repeat" description="ANK" evidence="3">
    <location>
        <begin position="1132"/>
        <end position="1164"/>
    </location>
</feature>
<dbReference type="InParanoid" id="A0A084QZP5"/>
<evidence type="ECO:0000313" key="5">
    <source>
        <dbReference type="EMBL" id="KFA69430.1"/>
    </source>
</evidence>
<dbReference type="InterPro" id="IPR025676">
    <property type="entry name" value="Clr5_dom"/>
</dbReference>
<organism evidence="5 6">
    <name type="scientific">Stachybotrys chlorohalonatus (strain IBT 40285)</name>
    <dbReference type="NCBI Taxonomy" id="1283841"/>
    <lineage>
        <taxon>Eukaryota</taxon>
        <taxon>Fungi</taxon>
        <taxon>Dikarya</taxon>
        <taxon>Ascomycota</taxon>
        <taxon>Pezizomycotina</taxon>
        <taxon>Sordariomycetes</taxon>
        <taxon>Hypocreomycetidae</taxon>
        <taxon>Hypocreales</taxon>
        <taxon>Stachybotryaceae</taxon>
        <taxon>Stachybotrys</taxon>
    </lineage>
</organism>
<dbReference type="Pfam" id="PF14420">
    <property type="entry name" value="Clr5"/>
    <property type="match status" value="1"/>
</dbReference>
<sequence>MSRLSAAKDWETWKNAIQTLYILENRHLEGEQGVIDEMARRHDFRASKNQYERHLKRWGFNKKKTKEMWQVVSGKVRKRKEHHKNTNVYLDGLLVPAKKLGKEMSRQGFMSTTERLAWAHGSSLHFDQDSNALVTAVGNLLSDKANRPAASTLGSFLPIAAFKDEPFGSSLAIERSDQLGSAQVLSFLTYMVSNNLFAEFMGNKYALYRWLKMHGPSSVAILKTIEGPSADAVFQNMFRLAVEAEDLQMVRHLINMGANPNEPGCKHVGCPEVFTPLQYASLRGNTPLVKELIRAGSNIDDAEYGWRGRTLVLAIFGFGQRDFLNNRLNIQRSAIHELDDMFFDDQIMNEEEWRRERDLLTLNEERDLLELVRILVQSHAKVNVADEATSDGKDYGSFYLLPGSNHSPLSIASTYLYTLIVDFLLCNNADASYRAHPDNTSLALSECLFTGVYGSHYTREEPYEPYEPDTSTKTRVLHIVSSLMKAGAEVNGKLDYDMAGVEEDISYTCFSCTCLSTTYRTKGCYQSVVDLATIIKDTNVIKLMILAGAVRNSHCLNVAIGHGTFDTFRQLIDSVADLPDWTTSPLDAHSADIVGPWAERNQQAIRDLQRKRGLILAAICLGETSFLEDFLDSPENQMTGILDGCRCLTQALEYCCYRGFTETIRLLLRPNAVCGSPLGPIVDRLLPKAIKRGHKEIVNLLLEAGANIHAAEDPLILFAIRQADLQLLRKLIEAGVSLDRLTLPGRHVVGPGNMLVPAIECGNDAIIAEVLQAGSSINGLARTDYPRPFSSRPGLCFSCHCCSPLTMAIIKERWALVEQLRRAQASVQASCSNPALHCIRTPLWAALKTRNFQLVQKLLEDGAEVNDRSAMIEVIQHRELLQDFMARLARSTHRGQVFYSLAWGLVTLLREAKQTESIRWILHSGLVACSAMNLDYPSSAVTSETPLGIVLDRKTMEQQHEFLQLLLECGANPSIVATTTSREYGTDRTPLMVAIAADDLESVDILLEYGANVNQQAAEGVYYSHAQYATLRGSEIILRALLDRGCDPNAVSSWISQSERIEKVGTAIQIATERNSLEMVQALLQYKARPDAVTRNSPHTSLQIACRNGNKAIVELLLEYGANVNAPPAERHGATALQFAAIGGYLGIAFLLLEKGTDINAPPFEFEGRTALEGAAEHGRIDMIQLLKNKGVVTEAGKEQYDRALARSLENGQHAARRLLLSYLT</sequence>
<dbReference type="OrthoDB" id="539213at2759"/>
<dbReference type="EMBL" id="KL659480">
    <property type="protein sequence ID" value="KFA69430.1"/>
    <property type="molecule type" value="Genomic_DNA"/>
</dbReference>
<protein>
    <recommendedName>
        <fullName evidence="4">Clr5 domain-containing protein</fullName>
    </recommendedName>
</protein>
<dbReference type="Proteomes" id="UP000028524">
    <property type="component" value="Unassembled WGS sequence"/>
</dbReference>
<keyword evidence="1" id="KW-0677">Repeat</keyword>
<evidence type="ECO:0000259" key="4">
    <source>
        <dbReference type="Pfam" id="PF14420"/>
    </source>
</evidence>
<proteinExistence type="predicted"/>
<evidence type="ECO:0000256" key="1">
    <source>
        <dbReference type="ARBA" id="ARBA00022737"/>
    </source>
</evidence>
<dbReference type="SUPFAM" id="SSF48403">
    <property type="entry name" value="Ankyrin repeat"/>
    <property type="match status" value="3"/>
</dbReference>
<dbReference type="InterPro" id="IPR036770">
    <property type="entry name" value="Ankyrin_rpt-contain_sf"/>
</dbReference>
<dbReference type="OMA" id="WISQSER"/>
<dbReference type="Pfam" id="PF00023">
    <property type="entry name" value="Ank"/>
    <property type="match status" value="3"/>
</dbReference>
<feature type="repeat" description="ANK" evidence="3">
    <location>
        <begin position="1167"/>
        <end position="1199"/>
    </location>
</feature>
<feature type="repeat" description="ANK" evidence="3">
    <location>
        <begin position="1097"/>
        <end position="1129"/>
    </location>
</feature>
<feature type="repeat" description="ANK" evidence="3">
    <location>
        <begin position="272"/>
        <end position="304"/>
    </location>
</feature>
<gene>
    <name evidence="5" type="ORF">S40285_04624</name>
</gene>
<feature type="repeat" description="ANK" evidence="3">
    <location>
        <begin position="986"/>
        <end position="1018"/>
    </location>
</feature>
<keyword evidence="6" id="KW-1185">Reference proteome</keyword>
<dbReference type="PANTHER" id="PTHR24198">
    <property type="entry name" value="ANKYRIN REPEAT AND PROTEIN KINASE DOMAIN-CONTAINING PROTEIN"/>
    <property type="match status" value="1"/>
</dbReference>
<dbReference type="PROSITE" id="PS50297">
    <property type="entry name" value="ANK_REP_REGION"/>
    <property type="match status" value="4"/>
</dbReference>
<evidence type="ECO:0000256" key="2">
    <source>
        <dbReference type="ARBA" id="ARBA00023043"/>
    </source>
</evidence>